<feature type="region of interest" description="Disordered" evidence="1">
    <location>
        <begin position="74"/>
        <end position="97"/>
    </location>
</feature>
<dbReference type="Proteomes" id="UP000678499">
    <property type="component" value="Unassembled WGS sequence"/>
</dbReference>
<name>A0A7R9GKW4_9CRUS</name>
<evidence type="ECO:0000313" key="2">
    <source>
        <dbReference type="EMBL" id="CAD7285091.1"/>
    </source>
</evidence>
<dbReference type="AlphaFoldDB" id="A0A7R9GKW4"/>
<protein>
    <submittedName>
        <fullName evidence="2">Uncharacterized protein</fullName>
    </submittedName>
</protein>
<evidence type="ECO:0000313" key="3">
    <source>
        <dbReference type="Proteomes" id="UP000678499"/>
    </source>
</evidence>
<evidence type="ECO:0000256" key="1">
    <source>
        <dbReference type="SAM" id="MobiDB-lite"/>
    </source>
</evidence>
<feature type="region of interest" description="Disordered" evidence="1">
    <location>
        <begin position="1"/>
        <end position="20"/>
    </location>
</feature>
<proteinExistence type="predicted"/>
<dbReference type="EMBL" id="CAJPEX010011646">
    <property type="protein sequence ID" value="CAG0925243.1"/>
    <property type="molecule type" value="Genomic_DNA"/>
</dbReference>
<organism evidence="2">
    <name type="scientific">Notodromas monacha</name>
    <dbReference type="NCBI Taxonomy" id="399045"/>
    <lineage>
        <taxon>Eukaryota</taxon>
        <taxon>Metazoa</taxon>
        <taxon>Ecdysozoa</taxon>
        <taxon>Arthropoda</taxon>
        <taxon>Crustacea</taxon>
        <taxon>Oligostraca</taxon>
        <taxon>Ostracoda</taxon>
        <taxon>Podocopa</taxon>
        <taxon>Podocopida</taxon>
        <taxon>Cypridocopina</taxon>
        <taxon>Cypridoidea</taxon>
        <taxon>Cyprididae</taxon>
        <taxon>Notodromas</taxon>
    </lineage>
</organism>
<keyword evidence="3" id="KW-1185">Reference proteome</keyword>
<sequence length="245" mass="27184">MGNIPSSLEPTDEDSQSLTTDEITLSKLSKDPCVSGAACDLANSDLTEEHRHFSRELTPKDRDSVSSLLQSKPENIHESTSHLNVNDGDDQVSSDSENIVHLPEGPKCFALGVWKSFPRPGKRDDKDHLTDWPSVTVHLYYLTRPTQPGGLLITSTGGKDVQYVCRVHPQAPFSFLVQEIRTREGFSSVAQKIDSSAGDNVNTGVWDSVDIFAKLDCGLIKINESWTFERFKCGKDDLQLVFNVF</sequence>
<gene>
    <name evidence="2" type="ORF">NMOB1V02_LOCUS12693</name>
</gene>
<dbReference type="EMBL" id="OA893683">
    <property type="protein sequence ID" value="CAD7285091.1"/>
    <property type="molecule type" value="Genomic_DNA"/>
</dbReference>
<reference evidence="2" key="1">
    <citation type="submission" date="2020-11" db="EMBL/GenBank/DDBJ databases">
        <authorList>
            <person name="Tran Van P."/>
        </authorList>
    </citation>
    <scope>NUCLEOTIDE SEQUENCE</scope>
</reference>
<accession>A0A7R9GKW4</accession>